<gene>
    <name evidence="1" type="ORF">GCM10010528_18140</name>
</gene>
<evidence type="ECO:0000313" key="2">
    <source>
        <dbReference type="Proteomes" id="UP001501035"/>
    </source>
</evidence>
<sequence length="119" mass="11819">MGTREEAGESGSAAGAMDAVADAARELLAGLATQIDDVAHLFAPGTAAGVVADGLAADLSGELAVLFAEVGELLARLIATFIAILEALVKVLRSDASDSPPAATTGFQQIAVAIGRDEA</sequence>
<proteinExistence type="predicted"/>
<reference evidence="2" key="1">
    <citation type="journal article" date="2019" name="Int. J. Syst. Evol. Microbiol.">
        <title>The Global Catalogue of Microorganisms (GCM) 10K type strain sequencing project: providing services to taxonomists for standard genome sequencing and annotation.</title>
        <authorList>
            <consortium name="The Broad Institute Genomics Platform"/>
            <consortium name="The Broad Institute Genome Sequencing Center for Infectious Disease"/>
            <person name="Wu L."/>
            <person name="Ma J."/>
        </authorList>
    </citation>
    <scope>NUCLEOTIDE SEQUENCE [LARGE SCALE GENOMIC DNA]</scope>
    <source>
        <strain evidence="2">JCM 14234</strain>
    </source>
</reference>
<name>A0ABP6LBX2_9ACTN</name>
<protein>
    <submittedName>
        <fullName evidence="1">Uncharacterized protein</fullName>
    </submittedName>
</protein>
<organism evidence="1 2">
    <name type="scientific">Gordonia defluvii</name>
    <dbReference type="NCBI Taxonomy" id="283718"/>
    <lineage>
        <taxon>Bacteria</taxon>
        <taxon>Bacillati</taxon>
        <taxon>Actinomycetota</taxon>
        <taxon>Actinomycetes</taxon>
        <taxon>Mycobacteriales</taxon>
        <taxon>Gordoniaceae</taxon>
        <taxon>Gordonia</taxon>
    </lineage>
</organism>
<comment type="caution">
    <text evidence="1">The sequence shown here is derived from an EMBL/GenBank/DDBJ whole genome shotgun (WGS) entry which is preliminary data.</text>
</comment>
<dbReference type="Proteomes" id="UP001501035">
    <property type="component" value="Unassembled WGS sequence"/>
</dbReference>
<keyword evidence="2" id="KW-1185">Reference proteome</keyword>
<accession>A0ABP6LBX2</accession>
<evidence type="ECO:0000313" key="1">
    <source>
        <dbReference type="EMBL" id="GAA3037940.1"/>
    </source>
</evidence>
<dbReference type="RefSeq" id="WP_290705548.1">
    <property type="nucleotide sequence ID" value="NZ_BAAAVS010000024.1"/>
</dbReference>
<dbReference type="EMBL" id="BAAAVS010000024">
    <property type="protein sequence ID" value="GAA3037940.1"/>
    <property type="molecule type" value="Genomic_DNA"/>
</dbReference>